<proteinExistence type="predicted"/>
<reference evidence="2" key="1">
    <citation type="submission" date="2021-03" db="EMBL/GenBank/DDBJ databases">
        <title>Draft genome sequence of rust myrtle Austropuccinia psidii MF-1, a brazilian biotype.</title>
        <authorList>
            <person name="Quecine M.C."/>
            <person name="Pachon D.M.R."/>
            <person name="Bonatelli M.L."/>
            <person name="Correr F.H."/>
            <person name="Franceschini L.M."/>
            <person name="Leite T.F."/>
            <person name="Margarido G.R.A."/>
            <person name="Almeida C.A."/>
            <person name="Ferrarezi J.A."/>
            <person name="Labate C.A."/>
        </authorList>
    </citation>
    <scope>NUCLEOTIDE SEQUENCE</scope>
    <source>
        <strain evidence="2">MF-1</strain>
    </source>
</reference>
<evidence type="ECO:0000256" key="1">
    <source>
        <dbReference type="SAM" id="MobiDB-lite"/>
    </source>
</evidence>
<organism evidence="2 3">
    <name type="scientific">Austropuccinia psidii MF-1</name>
    <dbReference type="NCBI Taxonomy" id="1389203"/>
    <lineage>
        <taxon>Eukaryota</taxon>
        <taxon>Fungi</taxon>
        <taxon>Dikarya</taxon>
        <taxon>Basidiomycota</taxon>
        <taxon>Pucciniomycotina</taxon>
        <taxon>Pucciniomycetes</taxon>
        <taxon>Pucciniales</taxon>
        <taxon>Sphaerophragmiaceae</taxon>
        <taxon>Austropuccinia</taxon>
    </lineage>
</organism>
<keyword evidence="3" id="KW-1185">Reference proteome</keyword>
<evidence type="ECO:0000313" key="2">
    <source>
        <dbReference type="EMBL" id="MBW0553820.1"/>
    </source>
</evidence>
<dbReference type="AlphaFoldDB" id="A0A9Q3PA69"/>
<comment type="caution">
    <text evidence="2">The sequence shown here is derived from an EMBL/GenBank/DDBJ whole genome shotgun (WGS) entry which is preliminary data.</text>
</comment>
<accession>A0A9Q3PA69</accession>
<dbReference type="EMBL" id="AVOT02060328">
    <property type="protein sequence ID" value="MBW0553820.1"/>
    <property type="molecule type" value="Genomic_DNA"/>
</dbReference>
<evidence type="ECO:0000313" key="3">
    <source>
        <dbReference type="Proteomes" id="UP000765509"/>
    </source>
</evidence>
<dbReference type="OrthoDB" id="3356549at2759"/>
<dbReference type="Proteomes" id="UP000765509">
    <property type="component" value="Unassembled WGS sequence"/>
</dbReference>
<feature type="region of interest" description="Disordered" evidence="1">
    <location>
        <begin position="1"/>
        <end position="23"/>
    </location>
</feature>
<sequence>MTHNQVGIDCDRYGTPNPHRNTSKTLTSRKLNFLFRFYARIYSKSTTYALKLRNLEKSHDATENIMAHPAFKKSNEHKTSQISQISESLLIPRQIQAQLCIQRESDRPVTLQYTYNQVNKIKKEELQRRRPNDALIATLKEEHFGWSSARYAEGHITFFFSLTPLP</sequence>
<name>A0A9Q3PA69_9BASI</name>
<gene>
    <name evidence="2" type="ORF">O181_093535</name>
</gene>
<protein>
    <submittedName>
        <fullName evidence="2">Uncharacterized protein</fullName>
    </submittedName>
</protein>